<gene>
    <name evidence="1" type="ORF">CGC59_12055</name>
</gene>
<proteinExistence type="predicted"/>
<protein>
    <submittedName>
        <fullName evidence="1">Uncharacterized protein</fullName>
    </submittedName>
</protein>
<organism evidence="1 2">
    <name type="scientific">Capnocytophaga sputigena</name>
    <dbReference type="NCBI Taxonomy" id="1019"/>
    <lineage>
        <taxon>Bacteria</taxon>
        <taxon>Pseudomonadati</taxon>
        <taxon>Bacteroidota</taxon>
        <taxon>Flavobacteriia</taxon>
        <taxon>Flavobacteriales</taxon>
        <taxon>Flavobacteriaceae</taxon>
        <taxon>Capnocytophaga</taxon>
    </lineage>
</organism>
<dbReference type="Proteomes" id="UP000217334">
    <property type="component" value="Chromosome"/>
</dbReference>
<sequence length="186" mass="21775">MTYTVTIHRTHTLLKLTYKKGELCKIEIKRGGLNTQQYQQLGAILPPQEEDIQRYQEQWNGSVSYREDVPDPVSLYGNFLDEWFAFYKRLYGFPPKFTGADGKALKQIISYLQQVSANDIEALSTWQYLLGNWQKMDEFHQRNTDLKYINSQLNKILQNAKRGNSSAKQTYSTDFKRKILEGIFTQ</sequence>
<dbReference type="AlphaFoldDB" id="A0A250F5E8"/>
<reference evidence="2" key="1">
    <citation type="submission" date="2017-06" db="EMBL/GenBank/DDBJ databases">
        <title>Capnocytophaga spp. assemblies.</title>
        <authorList>
            <person name="Gulvik C.A."/>
        </authorList>
    </citation>
    <scope>NUCLEOTIDE SEQUENCE [LARGE SCALE GENOMIC DNA]</scope>
    <source>
        <strain evidence="2">H4486</strain>
    </source>
</reference>
<name>A0A250F5E8_CAPSP</name>
<dbReference type="RefSeq" id="WP_095902112.1">
    <property type="nucleotide sequence ID" value="NZ_CP022383.1"/>
</dbReference>
<accession>A0A250F5E8</accession>
<dbReference type="EMBL" id="CP022383">
    <property type="protein sequence ID" value="ATA80363.1"/>
    <property type="molecule type" value="Genomic_DNA"/>
</dbReference>
<evidence type="ECO:0000313" key="2">
    <source>
        <dbReference type="Proteomes" id="UP000217334"/>
    </source>
</evidence>
<evidence type="ECO:0000313" key="1">
    <source>
        <dbReference type="EMBL" id="ATA80363.1"/>
    </source>
</evidence>